<dbReference type="PROSITE" id="PS51257">
    <property type="entry name" value="PROKAR_LIPOPROTEIN"/>
    <property type="match status" value="1"/>
</dbReference>
<keyword evidence="1" id="KW-0732">Signal</keyword>
<reference evidence="2 3" key="1">
    <citation type="submission" date="2017-03" db="EMBL/GenBank/DDBJ databases">
        <title>Genome sequence of Clostridium hungatei DSM 14427.</title>
        <authorList>
            <person name="Poehlein A."/>
            <person name="Daniel R."/>
        </authorList>
    </citation>
    <scope>NUCLEOTIDE SEQUENCE [LARGE SCALE GENOMIC DNA]</scope>
    <source>
        <strain evidence="2 3">DSM 14427</strain>
    </source>
</reference>
<dbReference type="RefSeq" id="WP_080065602.1">
    <property type="nucleotide sequence ID" value="NZ_MZGX01000022.1"/>
</dbReference>
<evidence type="ECO:0008006" key="4">
    <source>
        <dbReference type="Google" id="ProtNLM"/>
    </source>
</evidence>
<protein>
    <recommendedName>
        <fullName evidence="4">Lipoprotein</fullName>
    </recommendedName>
</protein>
<name>A0A1V4SH07_RUMHU</name>
<evidence type="ECO:0000256" key="1">
    <source>
        <dbReference type="SAM" id="SignalP"/>
    </source>
</evidence>
<accession>A0A1V4SH07</accession>
<comment type="caution">
    <text evidence="2">The sequence shown here is derived from an EMBL/GenBank/DDBJ whole genome shotgun (WGS) entry which is preliminary data.</text>
</comment>
<gene>
    <name evidence="2" type="ORF">CLHUN_31670</name>
</gene>
<evidence type="ECO:0000313" key="2">
    <source>
        <dbReference type="EMBL" id="OPX43023.1"/>
    </source>
</evidence>
<dbReference type="OrthoDB" id="2087966at2"/>
<evidence type="ECO:0000313" key="3">
    <source>
        <dbReference type="Proteomes" id="UP000191554"/>
    </source>
</evidence>
<dbReference type="STRING" id="48256.CLHUN_31670"/>
<proteinExistence type="predicted"/>
<sequence>MKKILLLALAGTLTVALFLAGCASGEADTAQNTDNGGNKPASWQTAVSKEDNEKIQKLISDYFVKMYSVPVDNYQQNSESGNIPDNLRSFIAKRTIEEGNNNAEIGLNFPRFVGMNGITLIDYTPLMRLEDSKQPQIEATYIEENNGSLLYFVKLNLKAKCIMDGLFEKNYKLNEQANTYQKITAPADSDIDTVLVQTKYDVELVKEEKDYKILRARESTFKQKARDRLFRYNNDFIARIPYLNLEKTADNTNYANKQDGDTYNKEKAAIVSFFENIINLDNERRILLNSSWDKGIADFSKLMNTLSIAKNEEKQDIMTIGEDYREKFSKEALLLQNNIYSIRVQGELKDTCNVALHPAYSEKNSWYIVTFKAAMNKNTGISGSEKEYSFDYLVKLVKKAAGPQIESIKLNGINTVNSPAGE</sequence>
<feature type="signal peptide" evidence="1">
    <location>
        <begin position="1"/>
        <end position="20"/>
    </location>
</feature>
<keyword evidence="3" id="KW-1185">Reference proteome</keyword>
<feature type="chain" id="PRO_5039200902" description="Lipoprotein" evidence="1">
    <location>
        <begin position="21"/>
        <end position="422"/>
    </location>
</feature>
<dbReference type="Proteomes" id="UP000191554">
    <property type="component" value="Unassembled WGS sequence"/>
</dbReference>
<dbReference type="EMBL" id="MZGX01000022">
    <property type="protein sequence ID" value="OPX43023.1"/>
    <property type="molecule type" value="Genomic_DNA"/>
</dbReference>
<organism evidence="2 3">
    <name type="scientific">Ruminiclostridium hungatei</name>
    <name type="common">Clostridium hungatei</name>
    <dbReference type="NCBI Taxonomy" id="48256"/>
    <lineage>
        <taxon>Bacteria</taxon>
        <taxon>Bacillati</taxon>
        <taxon>Bacillota</taxon>
        <taxon>Clostridia</taxon>
        <taxon>Eubacteriales</taxon>
        <taxon>Oscillospiraceae</taxon>
        <taxon>Ruminiclostridium</taxon>
    </lineage>
</organism>
<dbReference type="AlphaFoldDB" id="A0A1V4SH07"/>